<name>A0A0S2IVZ4_LEPBO</name>
<dbReference type="EMBL" id="CP012029">
    <property type="protein sequence ID" value="ALO27846.1"/>
    <property type="molecule type" value="Genomic_DNA"/>
</dbReference>
<evidence type="ECO:0000313" key="1">
    <source>
        <dbReference type="EMBL" id="ALO27846.1"/>
    </source>
</evidence>
<proteinExistence type="predicted"/>
<accession>A0A0S2IVZ4</accession>
<dbReference type="PATRIC" id="fig|280505.15.peg.3577"/>
<protein>
    <submittedName>
        <fullName evidence="1">Uncharacterized protein</fullName>
    </submittedName>
</protein>
<evidence type="ECO:0000313" key="2">
    <source>
        <dbReference type="Proteomes" id="UP000058857"/>
    </source>
</evidence>
<reference evidence="1 2" key="1">
    <citation type="journal article" date="2015" name="PLoS Negl. Trop. Dis.">
        <title>Distribution of Plasmids in Distinct Leptospira Pathogenic Species.</title>
        <authorList>
            <person name="Wang Y."/>
            <person name="Zhuang X."/>
            <person name="Zhong Y."/>
            <person name="Zhang C."/>
            <person name="Zhang Y."/>
            <person name="Zeng L."/>
            <person name="Zhu Y."/>
            <person name="He P."/>
            <person name="Dong K."/>
            <person name="Pal U."/>
            <person name="Guo X."/>
            <person name="Qin J."/>
        </authorList>
    </citation>
    <scope>NUCLEOTIDE SEQUENCE [LARGE SCALE GENOMIC DNA]</scope>
    <source>
        <strain evidence="1 2">56604</strain>
    </source>
</reference>
<gene>
    <name evidence="1" type="ORF">LBBP_03671</name>
</gene>
<organism evidence="1">
    <name type="scientific">Leptospira borgpetersenii serovar Ballum</name>
    <dbReference type="NCBI Taxonomy" id="280505"/>
    <lineage>
        <taxon>Bacteria</taxon>
        <taxon>Pseudomonadati</taxon>
        <taxon>Spirochaetota</taxon>
        <taxon>Spirochaetia</taxon>
        <taxon>Leptospirales</taxon>
        <taxon>Leptospiraceae</taxon>
        <taxon>Leptospira</taxon>
    </lineage>
</organism>
<dbReference type="Proteomes" id="UP000058857">
    <property type="component" value="Chromosome 1"/>
</dbReference>
<sequence length="43" mass="5014">MSGVNSFQFLRRHLYKLGLRIRSFPALLCGFKSKNMAKKILSR</sequence>
<dbReference type="AlphaFoldDB" id="A0A0S2IVZ4"/>